<protein>
    <submittedName>
        <fullName evidence="1">Uncharacterized protein</fullName>
    </submittedName>
</protein>
<evidence type="ECO:0000313" key="2">
    <source>
        <dbReference type="Proteomes" id="UP000612680"/>
    </source>
</evidence>
<gene>
    <name evidence="1" type="ORF">HWI92_20770</name>
</gene>
<proteinExistence type="predicted"/>
<dbReference type="RefSeq" id="WP_204658852.1">
    <property type="nucleotide sequence ID" value="NZ_CP056775.1"/>
</dbReference>
<sequence>MNDFKRQQHTVLSLNGESFKHYLLLRYVNNSADPRWKRLSLVSEDLIAPEVWIQLQHYAKQDLESQGGKLFGCELVDEQLVQHDGIHSNFWPANWMWVIEKQEV</sequence>
<name>A0ABX7IE49_9BACT</name>
<accession>A0ABX7IE49</accession>
<keyword evidence="2" id="KW-1185">Reference proteome</keyword>
<dbReference type="Proteomes" id="UP000612680">
    <property type="component" value="Chromosome"/>
</dbReference>
<evidence type="ECO:0000313" key="1">
    <source>
        <dbReference type="EMBL" id="QRR03171.1"/>
    </source>
</evidence>
<dbReference type="EMBL" id="CP056775">
    <property type="protein sequence ID" value="QRR03171.1"/>
    <property type="molecule type" value="Genomic_DNA"/>
</dbReference>
<reference evidence="1 2" key="1">
    <citation type="submission" date="2020-06" db="EMBL/GenBank/DDBJ databases">
        <title>Dyadobacter sandarakinus sp. nov., isolated from the soil of the Arctic Yellow River Station.</title>
        <authorList>
            <person name="Zhang Y."/>
            <person name="Peng F."/>
        </authorList>
    </citation>
    <scope>NUCLEOTIDE SEQUENCE [LARGE SCALE GENOMIC DNA]</scope>
    <source>
        <strain evidence="1 2">Q3-56</strain>
    </source>
</reference>
<organism evidence="1 2">
    <name type="scientific">Dyadobacter sandarakinus</name>
    <dbReference type="NCBI Taxonomy" id="2747268"/>
    <lineage>
        <taxon>Bacteria</taxon>
        <taxon>Pseudomonadati</taxon>
        <taxon>Bacteroidota</taxon>
        <taxon>Cytophagia</taxon>
        <taxon>Cytophagales</taxon>
        <taxon>Spirosomataceae</taxon>
        <taxon>Dyadobacter</taxon>
    </lineage>
</organism>